<evidence type="ECO:0000313" key="2">
    <source>
        <dbReference type="EMBL" id="MZR20948.1"/>
    </source>
</evidence>
<dbReference type="GO" id="GO:0016787">
    <property type="term" value="F:hydrolase activity"/>
    <property type="evidence" value="ECO:0007669"/>
    <property type="project" value="UniProtKB-KW"/>
</dbReference>
<dbReference type="NCBIfam" id="TIGR00199">
    <property type="entry name" value="PncC_domain"/>
    <property type="match status" value="1"/>
</dbReference>
<protein>
    <submittedName>
        <fullName evidence="2">Nicotinamide-nucleotide amidohydrolase family protein</fullName>
    </submittedName>
</protein>
<dbReference type="Proteomes" id="UP000445696">
    <property type="component" value="Unassembled WGS sequence"/>
</dbReference>
<proteinExistence type="predicted"/>
<dbReference type="Gene3D" id="3.90.950.20">
    <property type="entry name" value="CinA-like"/>
    <property type="match status" value="1"/>
</dbReference>
<keyword evidence="3" id="KW-1185">Reference proteome</keyword>
<gene>
    <name evidence="2" type="ORF">GQF03_01230</name>
</gene>
<reference evidence="2 3" key="1">
    <citation type="journal article" date="2014" name="Int. J. Syst. Evol. Microbiol.">
        <title>Sneathiella chungangensis sp. nov., isolated from a marine sand, and emended description of the genus Sneathiella.</title>
        <authorList>
            <person name="Siamphan C."/>
            <person name="Kim H."/>
            <person name="Lee J.S."/>
            <person name="Kim W."/>
        </authorList>
    </citation>
    <scope>NUCLEOTIDE SEQUENCE [LARGE SCALE GENOMIC DNA]</scope>
    <source>
        <strain evidence="2 3">KCTC 32476</strain>
    </source>
</reference>
<organism evidence="2 3">
    <name type="scientific">Sneathiella chungangensis</name>
    <dbReference type="NCBI Taxonomy" id="1418234"/>
    <lineage>
        <taxon>Bacteria</taxon>
        <taxon>Pseudomonadati</taxon>
        <taxon>Pseudomonadota</taxon>
        <taxon>Alphaproteobacteria</taxon>
        <taxon>Sneathiellales</taxon>
        <taxon>Sneathiellaceae</taxon>
        <taxon>Sneathiella</taxon>
    </lineage>
</organism>
<dbReference type="OrthoDB" id="9801454at2"/>
<evidence type="ECO:0000259" key="1">
    <source>
        <dbReference type="Pfam" id="PF02464"/>
    </source>
</evidence>
<sequence length="166" mass="17376">MGIFSNEIETLATDVLEKCRQRKWQLATAESCTGGLIGGALTDIAGSSDVFDRGFITYSNKAKARVIGVSTEILRAHGAVSEETAREMALGALKTAGADITVAVTGIAGPGGGGPDKPVGLVHFAVATEEGIAEHRKMEYGDIGRSEVRLATVKTALEMLRDALSR</sequence>
<name>A0A845M890_9PROT</name>
<dbReference type="InterPro" id="IPR008136">
    <property type="entry name" value="CinA_C"/>
</dbReference>
<keyword evidence="2" id="KW-0378">Hydrolase</keyword>
<accession>A0A845M890</accession>
<comment type="caution">
    <text evidence="2">The sequence shown here is derived from an EMBL/GenBank/DDBJ whole genome shotgun (WGS) entry which is preliminary data.</text>
</comment>
<dbReference type="EMBL" id="WTVA01000001">
    <property type="protein sequence ID" value="MZR20948.1"/>
    <property type="molecule type" value="Genomic_DNA"/>
</dbReference>
<feature type="domain" description="CinA C-terminal" evidence="1">
    <location>
        <begin position="9"/>
        <end position="163"/>
    </location>
</feature>
<dbReference type="AlphaFoldDB" id="A0A845M890"/>
<dbReference type="SUPFAM" id="SSF142433">
    <property type="entry name" value="CinA-like"/>
    <property type="match status" value="1"/>
</dbReference>
<dbReference type="RefSeq" id="WP_161337364.1">
    <property type="nucleotide sequence ID" value="NZ_JBHSDG010000002.1"/>
</dbReference>
<dbReference type="Pfam" id="PF02464">
    <property type="entry name" value="CinA"/>
    <property type="match status" value="1"/>
</dbReference>
<dbReference type="InterPro" id="IPR036653">
    <property type="entry name" value="CinA-like_C"/>
</dbReference>
<evidence type="ECO:0000313" key="3">
    <source>
        <dbReference type="Proteomes" id="UP000445696"/>
    </source>
</evidence>